<evidence type="ECO:0000256" key="3">
    <source>
        <dbReference type="ARBA" id="ARBA00022763"/>
    </source>
</evidence>
<dbReference type="Gene3D" id="1.10.1670.10">
    <property type="entry name" value="Helix-hairpin-Helix base-excision DNA repair enzymes (C-terminal)"/>
    <property type="match status" value="1"/>
</dbReference>
<dbReference type="InterPro" id="IPR011257">
    <property type="entry name" value="DNA_glycosylase"/>
</dbReference>
<dbReference type="PANTHER" id="PTHR42944">
    <property type="entry name" value="ADENINE DNA GLYCOSYLASE"/>
    <property type="match status" value="1"/>
</dbReference>
<evidence type="ECO:0000256" key="6">
    <source>
        <dbReference type="ARBA" id="ARBA00023014"/>
    </source>
</evidence>
<keyword evidence="5" id="KW-0408">Iron</keyword>
<dbReference type="Gene3D" id="1.10.340.30">
    <property type="entry name" value="Hypothetical protein, domain 2"/>
    <property type="match status" value="1"/>
</dbReference>
<evidence type="ECO:0000256" key="2">
    <source>
        <dbReference type="ARBA" id="ARBA00022723"/>
    </source>
</evidence>
<name>X1SDA9_9ZZZZ</name>
<keyword evidence="7" id="KW-0234">DNA repair</keyword>
<dbReference type="AlphaFoldDB" id="X1SDA9"/>
<evidence type="ECO:0000256" key="5">
    <source>
        <dbReference type="ARBA" id="ARBA00023004"/>
    </source>
</evidence>
<dbReference type="GO" id="GO:0006298">
    <property type="term" value="P:mismatch repair"/>
    <property type="evidence" value="ECO:0007669"/>
    <property type="project" value="TreeGrafter"/>
</dbReference>
<evidence type="ECO:0000256" key="1">
    <source>
        <dbReference type="ARBA" id="ARBA00001966"/>
    </source>
</evidence>
<dbReference type="GO" id="GO:0032357">
    <property type="term" value="F:oxidized purine DNA binding"/>
    <property type="evidence" value="ECO:0007669"/>
    <property type="project" value="TreeGrafter"/>
</dbReference>
<accession>X1SDA9</accession>
<keyword evidence="6" id="KW-0411">Iron-sulfur</keyword>
<evidence type="ECO:0000256" key="7">
    <source>
        <dbReference type="ARBA" id="ARBA00023204"/>
    </source>
</evidence>
<gene>
    <name evidence="9" type="ORF">S06H3_65127</name>
</gene>
<organism evidence="9">
    <name type="scientific">marine sediment metagenome</name>
    <dbReference type="NCBI Taxonomy" id="412755"/>
    <lineage>
        <taxon>unclassified sequences</taxon>
        <taxon>metagenomes</taxon>
        <taxon>ecological metagenomes</taxon>
    </lineage>
</organism>
<comment type="cofactor">
    <cofactor evidence="1">
        <name>[4Fe-4S] cluster</name>
        <dbReference type="ChEBI" id="CHEBI:49883"/>
    </cofactor>
</comment>
<evidence type="ECO:0008006" key="10">
    <source>
        <dbReference type="Google" id="ProtNLM"/>
    </source>
</evidence>
<dbReference type="GO" id="GO:0034039">
    <property type="term" value="F:8-oxo-7,8-dihydroguanine DNA N-glycosylase activity"/>
    <property type="evidence" value="ECO:0007669"/>
    <property type="project" value="TreeGrafter"/>
</dbReference>
<evidence type="ECO:0000313" key="9">
    <source>
        <dbReference type="EMBL" id="GAI65779.1"/>
    </source>
</evidence>
<proteinExistence type="predicted"/>
<dbReference type="GO" id="GO:0000701">
    <property type="term" value="F:purine-specific mismatch base pair DNA N-glycosylase activity"/>
    <property type="evidence" value="ECO:0007669"/>
    <property type="project" value="TreeGrafter"/>
</dbReference>
<feature type="non-terminal residue" evidence="9">
    <location>
        <position position="1"/>
    </location>
</feature>
<dbReference type="SUPFAM" id="SSF48150">
    <property type="entry name" value="DNA-glycosylase"/>
    <property type="match status" value="1"/>
</dbReference>
<evidence type="ECO:0000256" key="4">
    <source>
        <dbReference type="ARBA" id="ARBA00022801"/>
    </source>
</evidence>
<feature type="non-terminal residue" evidence="9">
    <location>
        <position position="103"/>
    </location>
</feature>
<dbReference type="GO" id="GO:0051536">
    <property type="term" value="F:iron-sulfur cluster binding"/>
    <property type="evidence" value="ECO:0007669"/>
    <property type="project" value="UniProtKB-KW"/>
</dbReference>
<evidence type="ECO:0000256" key="8">
    <source>
        <dbReference type="ARBA" id="ARBA00023295"/>
    </source>
</evidence>
<sequence length="103" mass="11758">HAGEIPDTYNGLKNLPGIGDYAARATLCFAFEKPTYLLDVNTRKVVTRFFFHPVKVKDAPIINALERVTPRDFRKCKLFNWGLIDFSAIICSRKPKCKKCPIK</sequence>
<dbReference type="InterPro" id="IPR023170">
    <property type="entry name" value="HhH_base_excis_C"/>
</dbReference>
<dbReference type="GO" id="GO:0046872">
    <property type="term" value="F:metal ion binding"/>
    <property type="evidence" value="ECO:0007669"/>
    <property type="project" value="UniProtKB-KW"/>
</dbReference>
<protein>
    <recommendedName>
        <fullName evidence="10">Adenine glycosylase</fullName>
    </recommendedName>
</protein>
<keyword evidence="4" id="KW-0378">Hydrolase</keyword>
<keyword evidence="2" id="KW-0479">Metal-binding</keyword>
<keyword evidence="3" id="KW-0227">DNA damage</keyword>
<dbReference type="PANTHER" id="PTHR42944:SF1">
    <property type="entry name" value="ADENINE DNA GLYCOSYLASE"/>
    <property type="match status" value="1"/>
</dbReference>
<dbReference type="EMBL" id="BARV01043735">
    <property type="protein sequence ID" value="GAI65779.1"/>
    <property type="molecule type" value="Genomic_DNA"/>
</dbReference>
<dbReference type="InterPro" id="IPR044298">
    <property type="entry name" value="MIG/MutY"/>
</dbReference>
<keyword evidence="8" id="KW-0326">Glycosidase</keyword>
<dbReference type="GO" id="GO:0035485">
    <property type="term" value="F:adenine/guanine mispair binding"/>
    <property type="evidence" value="ECO:0007669"/>
    <property type="project" value="TreeGrafter"/>
</dbReference>
<reference evidence="9" key="1">
    <citation type="journal article" date="2014" name="Front. Microbiol.">
        <title>High frequency of phylogenetically diverse reductive dehalogenase-homologous genes in deep subseafloor sedimentary metagenomes.</title>
        <authorList>
            <person name="Kawai M."/>
            <person name="Futagami T."/>
            <person name="Toyoda A."/>
            <person name="Takaki Y."/>
            <person name="Nishi S."/>
            <person name="Hori S."/>
            <person name="Arai W."/>
            <person name="Tsubouchi T."/>
            <person name="Morono Y."/>
            <person name="Uchiyama I."/>
            <person name="Ito T."/>
            <person name="Fujiyama A."/>
            <person name="Inagaki F."/>
            <person name="Takami H."/>
        </authorList>
    </citation>
    <scope>NUCLEOTIDE SEQUENCE</scope>
    <source>
        <strain evidence="9">Expedition CK06-06</strain>
    </source>
</reference>
<dbReference type="GO" id="GO:0006284">
    <property type="term" value="P:base-excision repair"/>
    <property type="evidence" value="ECO:0007669"/>
    <property type="project" value="InterPro"/>
</dbReference>
<comment type="caution">
    <text evidence="9">The sequence shown here is derived from an EMBL/GenBank/DDBJ whole genome shotgun (WGS) entry which is preliminary data.</text>
</comment>